<keyword evidence="3" id="KW-1185">Reference proteome</keyword>
<protein>
    <submittedName>
        <fullName evidence="2">Troponin C, isotype gamma</fullName>
    </submittedName>
</protein>
<reference evidence="2 3" key="1">
    <citation type="submission" date="2019-05" db="EMBL/GenBank/DDBJ databases">
        <title>Another draft genome of Portunus trituberculatus and its Hox gene families provides insights of decapod evolution.</title>
        <authorList>
            <person name="Jeong J.-H."/>
            <person name="Song I."/>
            <person name="Kim S."/>
            <person name="Choi T."/>
            <person name="Kim D."/>
            <person name="Ryu S."/>
            <person name="Kim W."/>
        </authorList>
    </citation>
    <scope>NUCLEOTIDE SEQUENCE [LARGE SCALE GENOMIC DNA]</scope>
    <source>
        <tissue evidence="2">Muscle</tissue>
    </source>
</reference>
<accession>A0A5B7EK32</accession>
<gene>
    <name evidence="2" type="primary">TNNC2</name>
    <name evidence="2" type="ORF">E2C01_027965</name>
</gene>
<dbReference type="InterPro" id="IPR011992">
    <property type="entry name" value="EF-hand-dom_pair"/>
</dbReference>
<comment type="caution">
    <text evidence="2">The sequence shown here is derived from an EMBL/GenBank/DDBJ whole genome shotgun (WGS) entry which is preliminary data.</text>
</comment>
<dbReference type="Proteomes" id="UP000324222">
    <property type="component" value="Unassembled WGS sequence"/>
</dbReference>
<dbReference type="SUPFAM" id="SSF47473">
    <property type="entry name" value="EF-hand"/>
    <property type="match status" value="1"/>
</dbReference>
<organism evidence="2 3">
    <name type="scientific">Portunus trituberculatus</name>
    <name type="common">Swimming crab</name>
    <name type="synonym">Neptunus trituberculatus</name>
    <dbReference type="NCBI Taxonomy" id="210409"/>
    <lineage>
        <taxon>Eukaryota</taxon>
        <taxon>Metazoa</taxon>
        <taxon>Ecdysozoa</taxon>
        <taxon>Arthropoda</taxon>
        <taxon>Crustacea</taxon>
        <taxon>Multicrustacea</taxon>
        <taxon>Malacostraca</taxon>
        <taxon>Eumalacostraca</taxon>
        <taxon>Eucarida</taxon>
        <taxon>Decapoda</taxon>
        <taxon>Pleocyemata</taxon>
        <taxon>Brachyura</taxon>
        <taxon>Eubrachyura</taxon>
        <taxon>Portunoidea</taxon>
        <taxon>Portunidae</taxon>
        <taxon>Portuninae</taxon>
        <taxon>Portunus</taxon>
    </lineage>
</organism>
<evidence type="ECO:0000313" key="2">
    <source>
        <dbReference type="EMBL" id="MPC34572.1"/>
    </source>
</evidence>
<feature type="region of interest" description="Disordered" evidence="1">
    <location>
        <begin position="94"/>
        <end position="117"/>
    </location>
</feature>
<dbReference type="OrthoDB" id="6377149at2759"/>
<feature type="compositionally biased region" description="Polar residues" evidence="1">
    <location>
        <begin position="98"/>
        <end position="110"/>
    </location>
</feature>
<dbReference type="EMBL" id="VSRR010003083">
    <property type="protein sequence ID" value="MPC34572.1"/>
    <property type="molecule type" value="Genomic_DNA"/>
</dbReference>
<evidence type="ECO:0000313" key="3">
    <source>
        <dbReference type="Proteomes" id="UP000324222"/>
    </source>
</evidence>
<evidence type="ECO:0000256" key="1">
    <source>
        <dbReference type="SAM" id="MobiDB-lite"/>
    </source>
</evidence>
<dbReference type="AlphaFoldDB" id="A0A5B7EK32"/>
<proteinExistence type="predicted"/>
<sequence length="117" mass="13477">MLRHLFRVKLKSTKATAMIRKLLYTLREILRELDNRQTEEDLDGIIAEVDEDGFGTLDFHEDDEGRFGAILVNYRQTEEIPSVLSAGIPHMRHEKSGSWIQDSLTTSEQPSAVKWHP</sequence>
<name>A0A5B7EK32_PORTR</name>
<dbReference type="Gene3D" id="1.10.238.10">
    <property type="entry name" value="EF-hand"/>
    <property type="match status" value="1"/>
</dbReference>